<dbReference type="EMBL" id="MJLZ01000092">
    <property type="protein sequence ID" value="RLM17688.1"/>
    <property type="molecule type" value="Genomic_DNA"/>
</dbReference>
<dbReference type="Proteomes" id="UP000285648">
    <property type="component" value="Unassembled WGS sequence"/>
</dbReference>
<dbReference type="SUPFAM" id="SSF69572">
    <property type="entry name" value="Activating enzymes of the ubiquitin-like proteins"/>
    <property type="match status" value="1"/>
</dbReference>
<dbReference type="Gene3D" id="3.40.50.720">
    <property type="entry name" value="NAD(P)-binding Rossmann-like Domain"/>
    <property type="match status" value="1"/>
</dbReference>
<comment type="caution">
    <text evidence="2">The sequence shown here is derived from an EMBL/GenBank/DDBJ whole genome shotgun (WGS) entry which is preliminary data.</text>
</comment>
<dbReference type="PANTHER" id="PTHR43267">
    <property type="entry name" value="TRNA THREONYLCARBAMOYLADENOSINE DEHYDRATASE"/>
    <property type="match status" value="1"/>
</dbReference>
<organism evidence="2 3">
    <name type="scientific">Brenneria alni</name>
    <dbReference type="NCBI Taxonomy" id="71656"/>
    <lineage>
        <taxon>Bacteria</taxon>
        <taxon>Pseudomonadati</taxon>
        <taxon>Pseudomonadota</taxon>
        <taxon>Gammaproteobacteria</taxon>
        <taxon>Enterobacterales</taxon>
        <taxon>Pectobacteriaceae</taxon>
        <taxon>Brenneria</taxon>
    </lineage>
</organism>
<evidence type="ECO:0000313" key="2">
    <source>
        <dbReference type="EMBL" id="RLM17688.1"/>
    </source>
</evidence>
<dbReference type="OrthoDB" id="9804150at2"/>
<gene>
    <name evidence="2" type="ORF">BIY29_19005</name>
</gene>
<dbReference type="InterPro" id="IPR045886">
    <property type="entry name" value="ThiF/MoeB/HesA"/>
</dbReference>
<dbReference type="InterPro" id="IPR000594">
    <property type="entry name" value="ThiF_NAD_FAD-bd"/>
</dbReference>
<dbReference type="Pfam" id="PF00899">
    <property type="entry name" value="ThiF"/>
    <property type="match status" value="1"/>
</dbReference>
<dbReference type="GO" id="GO:0061504">
    <property type="term" value="P:cyclic threonylcarbamoyladenosine biosynthetic process"/>
    <property type="evidence" value="ECO:0007669"/>
    <property type="project" value="TreeGrafter"/>
</dbReference>
<keyword evidence="3" id="KW-1185">Reference proteome</keyword>
<dbReference type="RefSeq" id="WP_121576696.1">
    <property type="nucleotide sequence ID" value="NZ_MJLZ01000092.1"/>
</dbReference>
<proteinExistence type="predicted"/>
<dbReference type="AlphaFoldDB" id="A0A421DIW7"/>
<evidence type="ECO:0000313" key="3">
    <source>
        <dbReference type="Proteomes" id="UP000285648"/>
    </source>
</evidence>
<protein>
    <recommendedName>
        <fullName evidence="1">THIF-type NAD/FAD binding fold domain-containing protein</fullName>
    </recommendedName>
</protein>
<dbReference type="PANTHER" id="PTHR43267:SF1">
    <property type="entry name" value="TRNA THREONYLCARBAMOYLADENOSINE DEHYDRATASE"/>
    <property type="match status" value="1"/>
</dbReference>
<evidence type="ECO:0000259" key="1">
    <source>
        <dbReference type="Pfam" id="PF00899"/>
    </source>
</evidence>
<feature type="domain" description="THIF-type NAD/FAD binding fold" evidence="1">
    <location>
        <begin position="119"/>
        <end position="356"/>
    </location>
</feature>
<dbReference type="GO" id="GO:0008641">
    <property type="term" value="F:ubiquitin-like modifier activating enzyme activity"/>
    <property type="evidence" value="ECO:0007669"/>
    <property type="project" value="InterPro"/>
</dbReference>
<dbReference type="InterPro" id="IPR035985">
    <property type="entry name" value="Ubiquitin-activating_enz"/>
</dbReference>
<reference evidence="2 3" key="1">
    <citation type="submission" date="2016-09" db="EMBL/GenBank/DDBJ databases">
        <authorList>
            <person name="Doonan J."/>
            <person name="Pachebat J.A."/>
            <person name="Golyshin P.N."/>
            <person name="Denman S."/>
            <person name="Mcdonald J.E."/>
        </authorList>
    </citation>
    <scope>NUCLEOTIDE SEQUENCE [LARGE SCALE GENOMIC DNA]</scope>
    <source>
        <strain evidence="2 3">NCPPB 3934</strain>
    </source>
</reference>
<accession>A0A421DIW7</accession>
<dbReference type="GO" id="GO:0061503">
    <property type="term" value="F:tRNA threonylcarbamoyladenosine dehydratase"/>
    <property type="evidence" value="ECO:0007669"/>
    <property type="project" value="TreeGrafter"/>
</dbReference>
<sequence length="364" mass="41237">MHVIDKLRLRESIGVISHESGIDFFKSNTRENLSLKMNFPGIVNLLNQFDGKTSIEKISEKHGFIDVKQLNKLASYLKEQFILIQQDIAYPIDLLENDYRLINLLEDYFHSTSDVVKTVERLKKSTVMIIGLGAVGSIISAFLTKNHVGNLILVDSDIVDLSNLHRQYYFESHVGSDKATTLKKELKDINPNIKIKVISIFLTSDFFEKNKLPNNIDLIINCSDEPSVDATSRVIAKYAMDHNIPHIVGGGYNLHLTLIGQTIIPFQSACFDCFKTALNSINEDDLKNVKSLNRNNRKLGSFSPLSGIAASLASLDAFKILINRYDMLQQTNKRIEFNSIDFSMQIMDITRNPKCEWCGERSNE</sequence>
<name>A0A421DIW7_9GAMM</name>